<comment type="caution">
    <text evidence="3">The sequence shown here is derived from an EMBL/GenBank/DDBJ whole genome shotgun (WGS) entry which is preliminary data.</text>
</comment>
<proteinExistence type="predicted"/>
<dbReference type="EMBL" id="NVUS01000003">
    <property type="protein sequence ID" value="PCJ03014.1"/>
    <property type="molecule type" value="Genomic_DNA"/>
</dbReference>
<evidence type="ECO:0000313" key="3">
    <source>
        <dbReference type="EMBL" id="PCJ03014.1"/>
    </source>
</evidence>
<accession>A0A2A4Z7D2</accession>
<sequence length="228" mass="24077">MTNDLSDKDEVLASEYAMGLLEGKAKQLAEKRFDNDLEFRNLVEDWQLRLLPLLDEVAETTPSGKVWSAIEAELMPPERVSIWKNINFWRGLSFASGAVAVMAMAFIINGIEVNNGSPVLVASLTTTGDAPAFLAKYDTQSGALIINAGFAQDQAAKVAELWLIPADGVPRSLGLLGADGAAKVMVTAELKDTFADGGTLAVSLEPLGGSPTGAPTGPVIASGKLQFL</sequence>
<gene>
    <name evidence="3" type="ORF">COB13_03490</name>
</gene>
<keyword evidence="1" id="KW-0812">Transmembrane</keyword>
<name>A0A2A4Z7D2_9PROT</name>
<dbReference type="AlphaFoldDB" id="A0A2A4Z7D2"/>
<dbReference type="PANTHER" id="PTHR37461:SF1">
    <property type="entry name" value="ANTI-SIGMA-K FACTOR RSKA"/>
    <property type="match status" value="1"/>
</dbReference>
<dbReference type="PANTHER" id="PTHR37461">
    <property type="entry name" value="ANTI-SIGMA-K FACTOR RSKA"/>
    <property type="match status" value="1"/>
</dbReference>
<evidence type="ECO:0000259" key="2">
    <source>
        <dbReference type="Pfam" id="PF10099"/>
    </source>
</evidence>
<reference evidence="3" key="2">
    <citation type="journal article" date="2018" name="ISME J.">
        <title>A dynamic microbial community with high functional redundancy inhabits the cold, oxic subseafloor aquifer.</title>
        <authorList>
            <person name="Tully B.J."/>
            <person name="Wheat C.G."/>
            <person name="Glazer B.T."/>
            <person name="Huber J.A."/>
        </authorList>
    </citation>
    <scope>NUCLEOTIDE SEQUENCE</scope>
    <source>
        <strain evidence="3">NORP83</strain>
    </source>
</reference>
<evidence type="ECO:0000256" key="1">
    <source>
        <dbReference type="SAM" id="Phobius"/>
    </source>
</evidence>
<protein>
    <submittedName>
        <fullName evidence="3">Anti-sigma factor</fullName>
    </submittedName>
</protein>
<dbReference type="InterPro" id="IPR018764">
    <property type="entry name" value="RskA_C"/>
</dbReference>
<feature type="domain" description="Anti-sigma K factor RskA C-terminal" evidence="2">
    <location>
        <begin position="98"/>
        <end position="219"/>
    </location>
</feature>
<dbReference type="GO" id="GO:0005886">
    <property type="term" value="C:plasma membrane"/>
    <property type="evidence" value="ECO:0007669"/>
    <property type="project" value="InterPro"/>
</dbReference>
<keyword evidence="1" id="KW-0472">Membrane</keyword>
<organism evidence="3">
    <name type="scientific">OCS116 cluster bacterium</name>
    <dbReference type="NCBI Taxonomy" id="2030921"/>
    <lineage>
        <taxon>Bacteria</taxon>
        <taxon>Pseudomonadati</taxon>
        <taxon>Pseudomonadota</taxon>
        <taxon>Alphaproteobacteria</taxon>
        <taxon>OCS116 cluster</taxon>
    </lineage>
</organism>
<dbReference type="GO" id="GO:0016989">
    <property type="term" value="F:sigma factor antagonist activity"/>
    <property type="evidence" value="ECO:0007669"/>
    <property type="project" value="TreeGrafter"/>
</dbReference>
<feature type="transmembrane region" description="Helical" evidence="1">
    <location>
        <begin position="88"/>
        <end position="108"/>
    </location>
</feature>
<dbReference type="InterPro" id="IPR051474">
    <property type="entry name" value="Anti-sigma-K/W_factor"/>
</dbReference>
<dbReference type="GO" id="GO:0006417">
    <property type="term" value="P:regulation of translation"/>
    <property type="evidence" value="ECO:0007669"/>
    <property type="project" value="TreeGrafter"/>
</dbReference>
<reference key="1">
    <citation type="submission" date="2017-08" db="EMBL/GenBank/DDBJ databases">
        <title>A dynamic microbial community with high functional redundancy inhabits the cold, oxic subseafloor aquifer.</title>
        <authorList>
            <person name="Tully B.J."/>
            <person name="Wheat C.G."/>
            <person name="Glazer B.T."/>
            <person name="Huber J.A."/>
        </authorList>
    </citation>
    <scope>NUCLEOTIDE SEQUENCE [LARGE SCALE GENOMIC DNA]</scope>
</reference>
<dbReference type="Pfam" id="PF10099">
    <property type="entry name" value="RskA_C"/>
    <property type="match status" value="1"/>
</dbReference>
<keyword evidence="1" id="KW-1133">Transmembrane helix</keyword>